<evidence type="ECO:0000313" key="2">
    <source>
        <dbReference type="EMBL" id="CAD9110079.1"/>
    </source>
</evidence>
<feature type="compositionally biased region" description="Low complexity" evidence="1">
    <location>
        <begin position="584"/>
        <end position="598"/>
    </location>
</feature>
<dbReference type="GO" id="GO:0003723">
    <property type="term" value="F:RNA binding"/>
    <property type="evidence" value="ECO:0007669"/>
    <property type="project" value="TreeGrafter"/>
</dbReference>
<evidence type="ECO:0000256" key="1">
    <source>
        <dbReference type="SAM" id="MobiDB-lite"/>
    </source>
</evidence>
<dbReference type="GO" id="GO:0035770">
    <property type="term" value="C:ribonucleoprotein granule"/>
    <property type="evidence" value="ECO:0007669"/>
    <property type="project" value="TreeGrafter"/>
</dbReference>
<feature type="compositionally biased region" description="Basic and acidic residues" evidence="1">
    <location>
        <begin position="532"/>
        <end position="554"/>
    </location>
</feature>
<dbReference type="EMBL" id="HBGE01019884">
    <property type="protein sequence ID" value="CAD9110079.1"/>
    <property type="molecule type" value="Transcribed_RNA"/>
</dbReference>
<feature type="region of interest" description="Disordered" evidence="1">
    <location>
        <begin position="532"/>
        <end position="609"/>
    </location>
</feature>
<dbReference type="GO" id="GO:0005759">
    <property type="term" value="C:mitochondrial matrix"/>
    <property type="evidence" value="ECO:0007669"/>
    <property type="project" value="TreeGrafter"/>
</dbReference>
<dbReference type="GO" id="GO:0000963">
    <property type="term" value="P:mitochondrial RNA processing"/>
    <property type="evidence" value="ECO:0007669"/>
    <property type="project" value="TreeGrafter"/>
</dbReference>
<protein>
    <recommendedName>
        <fullName evidence="3">RAP domain-containing protein</fullName>
    </recommendedName>
</protein>
<accession>A0A7S1PZI4</accession>
<organism evidence="2">
    <name type="scientific">Alexandrium catenella</name>
    <name type="common">Red tide dinoflagellate</name>
    <name type="synonym">Gonyaulax catenella</name>
    <dbReference type="NCBI Taxonomy" id="2925"/>
    <lineage>
        <taxon>Eukaryota</taxon>
        <taxon>Sar</taxon>
        <taxon>Alveolata</taxon>
        <taxon>Dinophyceae</taxon>
        <taxon>Gonyaulacales</taxon>
        <taxon>Pyrocystaceae</taxon>
        <taxon>Alexandrium</taxon>
    </lineage>
</organism>
<feature type="compositionally biased region" description="Acidic residues" evidence="1">
    <location>
        <begin position="564"/>
        <end position="583"/>
    </location>
</feature>
<name>A0A7S1PZI4_ALECA</name>
<proteinExistence type="predicted"/>
<reference evidence="2" key="1">
    <citation type="submission" date="2021-01" db="EMBL/GenBank/DDBJ databases">
        <authorList>
            <person name="Corre E."/>
            <person name="Pelletier E."/>
            <person name="Niang G."/>
            <person name="Scheremetjew M."/>
            <person name="Finn R."/>
            <person name="Kale V."/>
            <person name="Holt S."/>
            <person name="Cochrane G."/>
            <person name="Meng A."/>
            <person name="Brown T."/>
            <person name="Cohen L."/>
        </authorList>
    </citation>
    <scope>NUCLEOTIDE SEQUENCE</scope>
    <source>
        <strain evidence="2">OF101</strain>
    </source>
</reference>
<dbReference type="InterPro" id="IPR050870">
    <property type="entry name" value="FAST_kinase"/>
</dbReference>
<dbReference type="AlphaFoldDB" id="A0A7S1PZI4"/>
<evidence type="ECO:0008006" key="3">
    <source>
        <dbReference type="Google" id="ProtNLM"/>
    </source>
</evidence>
<dbReference type="PANTHER" id="PTHR21228">
    <property type="entry name" value="FAST LEU-RICH DOMAIN-CONTAINING"/>
    <property type="match status" value="1"/>
</dbReference>
<dbReference type="GO" id="GO:0044528">
    <property type="term" value="P:regulation of mitochondrial mRNA stability"/>
    <property type="evidence" value="ECO:0007669"/>
    <property type="project" value="TreeGrafter"/>
</dbReference>
<gene>
    <name evidence="2" type="ORF">ACAT0790_LOCUS11939</name>
</gene>
<sequence length="676" mass="76105">MVVYGMMRLGIRDDRLMKIVTEHLIRTGFDRAETISIVNLAYAYSKLEYWNENVFASLGRSLIDCAKDLTTQQIVMASLCFAQSAGNIKESHFVMDELIRNAEKRLQEFDNRSFSTIAFAAGKYNKLKEDLETFKPNTGLSGMTMKDENSFAKEIMEEVKRRTFDSFTMTEINLINYSLMRMKCRDEDFLQNAAEQFVRNAAELGDVELVNAIYAFGRLEFVHLQFVHAMVAEVKRRNLLEEMSLSLVATLVYSLAICRIYEEEIMDQAAVIACKKVHEFEPQAMSMLLYGMAVLNATTHAEPLVSAVLEDLAFRYERYESVGVTVILWSSALLSGSTSGIWALKTLFHENFWSQSLTENQYTMLYSVFASLKAEEGIQAEELEGWYACRRLYEESTGENLGMQNRRLAERLALKTVAHQANAMVPALPGHREAGIRADIVIEKLKLVIEVEGPQRMTIPLDKAMVEIGDNDVFGLPEDVISEVRSAVECGLTGSAAFKRRLLRQCGWRVVTVSFDENEEYVADALGTMGAEEKEKEKKDKEKNDQVREEKSDGTEGSQSGESGVEEEKGDETDASGDTDESTEAPPEADTPAAPSTSFPGGLTFTGEDITEGDRLSAYEKEVRAAHQDAVQELRRRILEERGNAAASAAYSNHLEYRRWQVRLEKDVFKEMLAAI</sequence>
<dbReference type="PANTHER" id="PTHR21228:SF40">
    <property type="entry name" value="LD45607P"/>
    <property type="match status" value="1"/>
</dbReference>